<name>A0A4R1BQP1_9ACTN</name>
<keyword evidence="5" id="KW-1185">Reference proteome</keyword>
<dbReference type="GO" id="GO:0009253">
    <property type="term" value="P:peptidoglycan catabolic process"/>
    <property type="evidence" value="ECO:0007669"/>
    <property type="project" value="TreeGrafter"/>
</dbReference>
<evidence type="ECO:0000313" key="5">
    <source>
        <dbReference type="Proteomes" id="UP000295244"/>
    </source>
</evidence>
<dbReference type="InterPro" id="IPR023346">
    <property type="entry name" value="Lysozyme-like_dom_sf"/>
</dbReference>
<evidence type="ECO:0000313" key="4">
    <source>
        <dbReference type="EMBL" id="TCJ20069.1"/>
    </source>
</evidence>
<organism evidence="4 5">
    <name type="scientific">Rubrobacter taiwanensis</name>
    <dbReference type="NCBI Taxonomy" id="185139"/>
    <lineage>
        <taxon>Bacteria</taxon>
        <taxon>Bacillati</taxon>
        <taxon>Actinomycetota</taxon>
        <taxon>Rubrobacteria</taxon>
        <taxon>Rubrobacterales</taxon>
        <taxon>Rubrobacteraceae</taxon>
        <taxon>Rubrobacter</taxon>
    </lineage>
</organism>
<dbReference type="AlphaFoldDB" id="A0A4R1BQP1"/>
<dbReference type="SUPFAM" id="SSF51261">
    <property type="entry name" value="Duplicated hybrid motif"/>
    <property type="match status" value="1"/>
</dbReference>
<dbReference type="SUPFAM" id="SSF53955">
    <property type="entry name" value="Lysozyme-like"/>
    <property type="match status" value="1"/>
</dbReference>
<dbReference type="RefSeq" id="WP_132688654.1">
    <property type="nucleotide sequence ID" value="NZ_SKBU01000006.1"/>
</dbReference>
<dbReference type="CDD" id="cd13399">
    <property type="entry name" value="Slt35-like"/>
    <property type="match status" value="1"/>
</dbReference>
<evidence type="ECO:0000259" key="3">
    <source>
        <dbReference type="Pfam" id="PF13406"/>
    </source>
</evidence>
<feature type="domain" description="M23ase beta-sheet core" evidence="2">
    <location>
        <begin position="437"/>
        <end position="549"/>
    </location>
</feature>
<evidence type="ECO:0000259" key="2">
    <source>
        <dbReference type="Pfam" id="PF01551"/>
    </source>
</evidence>
<comment type="caution">
    <text evidence="4">The sequence shown here is derived from an EMBL/GenBank/DDBJ whole genome shotgun (WGS) entry which is preliminary data.</text>
</comment>
<dbReference type="Proteomes" id="UP000295244">
    <property type="component" value="Unassembled WGS sequence"/>
</dbReference>
<dbReference type="PANTHER" id="PTHR30163">
    <property type="entry name" value="MEMBRANE-BOUND LYTIC MUREIN TRANSGLYCOSYLASE B"/>
    <property type="match status" value="1"/>
</dbReference>
<feature type="compositionally biased region" description="Low complexity" evidence="1">
    <location>
        <begin position="774"/>
        <end position="783"/>
    </location>
</feature>
<reference evidence="4 5" key="1">
    <citation type="submission" date="2019-03" db="EMBL/GenBank/DDBJ databases">
        <title>Whole genome sequence of a novel Rubrobacter taiwanensis strain, isolated from Yellowstone National Park.</title>
        <authorList>
            <person name="Freed S."/>
            <person name="Ramaley R.F."/>
            <person name="Kyndt J.A."/>
        </authorList>
    </citation>
    <scope>NUCLEOTIDE SEQUENCE [LARGE SCALE GENOMIC DNA]</scope>
    <source>
        <strain evidence="4 5">Yellowstone</strain>
    </source>
</reference>
<dbReference type="Gene3D" id="2.70.70.10">
    <property type="entry name" value="Glucose Permease (Domain IIA)"/>
    <property type="match status" value="1"/>
</dbReference>
<dbReference type="InterPro" id="IPR043426">
    <property type="entry name" value="MltB-like"/>
</dbReference>
<gene>
    <name evidence="4" type="ORF">E0L93_03760</name>
</gene>
<protein>
    <recommendedName>
        <fullName evidence="6">Peptidase M23 domain-containing protein</fullName>
    </recommendedName>
</protein>
<accession>A0A4R1BQP1</accession>
<dbReference type="EMBL" id="SKBU01000006">
    <property type="protein sequence ID" value="TCJ20069.1"/>
    <property type="molecule type" value="Genomic_DNA"/>
</dbReference>
<dbReference type="OrthoDB" id="9796191at2"/>
<dbReference type="InterPro" id="IPR011055">
    <property type="entry name" value="Dup_hybrid_motif"/>
</dbReference>
<dbReference type="GO" id="GO:0008933">
    <property type="term" value="F:peptidoglycan lytic transglycosylase activity"/>
    <property type="evidence" value="ECO:0007669"/>
    <property type="project" value="TreeGrafter"/>
</dbReference>
<evidence type="ECO:0000256" key="1">
    <source>
        <dbReference type="SAM" id="MobiDB-lite"/>
    </source>
</evidence>
<dbReference type="PANTHER" id="PTHR30163:SF8">
    <property type="entry name" value="LYTIC MUREIN TRANSGLYCOSYLASE"/>
    <property type="match status" value="1"/>
</dbReference>
<sequence length="814" mass="85429">MITRFQRQSGPPVREGVSAPLESGRSRGWVLRLSVLAVVAALMLLLSSDYSGSGALSISGGFVINSERIEGEGVRISLRPPRDGEPLRARIEFQRATIYGLRLSNVSRPPELGGGQLAVNQTAPGPVYMDDLAIEATGFSFTISGGCLRLGERPLDLRLDDARVEARSLSALRADFPQRSASPALAVAAEREPVARSGRMIRLDNIGDPGNLPALIEIVNSSLAELVTGGAEICGDVPGEVSASGAAGSIPGNYLRAYEEAAEEYGLDWAVLAAIGFVESGHGGGQEYTCVQGPPTVYGRAVGPMQFLPSTWRIYGVDANGDGVRDPCHYRDAIFGAANYLVRSGAPEDYHRALYAYNNSHEYVQRVLELAEAYRNGEPIPYVAESGGYCPAPVVGADHRASPEVEVTGNRSAVFPLPARYMDSYTNDWGAPRPNGGHEGTDIFAPEGTPVYSITDGIVRPVSGHESGWWNYLGGWVAMIEVTAGVGPIRRGDVFYYAHLVDRPPLEFGQRVRAGDLIGYVGHTGYSSVPGTLGPFDPHLHLGWYVNDTRAEAPSGAKNPYPLLEWLRQNGGRVTGGEPYIPSPAVCERERPAPSVTVAQTGTAPPAFSGSRGPQAASDGAPASPEPARSVRREPGAPSGGARAERAAPAPPAERSGGVRTGRMPDHGRSAAPAVNASVGVKERPRGAPPSAPKDQATRSQPVAGGSENRLHGPPSQQHRPEGGGTVRRSAPEQQPAHQQPVHKTGGSPGRPEPSSSSGGGGQAGQKPPPQQESPPAQEQPSSGAEEDTGGGDSGRCASLDLRLLRAGVCVGGG</sequence>
<feature type="region of interest" description="Disordered" evidence="1">
    <location>
        <begin position="1"/>
        <end position="20"/>
    </location>
</feature>
<dbReference type="InterPro" id="IPR031304">
    <property type="entry name" value="SLT_2"/>
</dbReference>
<feature type="region of interest" description="Disordered" evidence="1">
    <location>
        <begin position="591"/>
        <end position="814"/>
    </location>
</feature>
<evidence type="ECO:0008006" key="6">
    <source>
        <dbReference type="Google" id="ProtNLM"/>
    </source>
</evidence>
<dbReference type="Gene3D" id="1.10.530.10">
    <property type="match status" value="1"/>
</dbReference>
<proteinExistence type="predicted"/>
<dbReference type="Pfam" id="PF13406">
    <property type="entry name" value="SLT_2"/>
    <property type="match status" value="1"/>
</dbReference>
<dbReference type="CDD" id="cd12797">
    <property type="entry name" value="M23_peptidase"/>
    <property type="match status" value="1"/>
</dbReference>
<dbReference type="Pfam" id="PF01551">
    <property type="entry name" value="Peptidase_M23"/>
    <property type="match status" value="1"/>
</dbReference>
<dbReference type="InterPro" id="IPR016047">
    <property type="entry name" value="M23ase_b-sheet_dom"/>
</dbReference>
<feature type="domain" description="Transglycosylase SLT" evidence="3">
    <location>
        <begin position="301"/>
        <end position="345"/>
    </location>
</feature>